<gene>
    <name evidence="1" type="ORF">BN13_180028</name>
</gene>
<name>A0A077M9H8_9MICO</name>
<proteinExistence type="predicted"/>
<dbReference type="Gene3D" id="2.115.10.20">
    <property type="entry name" value="Glycosyl hydrolase domain, family 43"/>
    <property type="match status" value="1"/>
</dbReference>
<evidence type="ECO:0008006" key="3">
    <source>
        <dbReference type="Google" id="ProtNLM"/>
    </source>
</evidence>
<accession>A0A077M9H8</accession>
<dbReference type="Gene3D" id="2.120.10.10">
    <property type="match status" value="1"/>
</dbReference>
<evidence type="ECO:0000313" key="2">
    <source>
        <dbReference type="Proteomes" id="UP000035720"/>
    </source>
</evidence>
<dbReference type="SUPFAM" id="SSF75005">
    <property type="entry name" value="Arabinanase/levansucrase/invertase"/>
    <property type="match status" value="1"/>
</dbReference>
<sequence>MRVRTALSATELLDRLRDTEATVVIPAPAPGPGNWVGGPSAVVDGDTIWLAYRLRRPEGSGRGLANILARSDDGGLSFETVTTIPSSDFGAASLERPALVRRPDGGWRIYVSCSTPNSKHWWVEALDADTIADLPSGDRTVALPGDDVEAWKDVIVQPGETWEMWACRHPLDGGDDQADRMSTWYATSPDGLDWTMHGPAIDARPGEWDARGARVCAVVDGPEGTLALYDGRASADENFFERTAVAVGTPTSLTYAAGPAPAAYGRALRYACLAQTSAGIRAYYETGTDDGSHHLVTALIEPRAG</sequence>
<keyword evidence="2" id="KW-1185">Reference proteome</keyword>
<dbReference type="EMBL" id="CAJC01000090">
    <property type="protein sequence ID" value="CCI52505.1"/>
    <property type="molecule type" value="Genomic_DNA"/>
</dbReference>
<dbReference type="InterPro" id="IPR023296">
    <property type="entry name" value="Glyco_hydro_beta-prop_sf"/>
</dbReference>
<reference evidence="1 2" key="1">
    <citation type="journal article" date="2013" name="ISME J.">
        <title>A metabolic model for members of the genus Tetrasphaera involved in enhanced biological phosphorus removal.</title>
        <authorList>
            <person name="Kristiansen R."/>
            <person name="Nguyen H.T.T."/>
            <person name="Saunders A.M."/>
            <person name="Nielsen J.L."/>
            <person name="Wimmer R."/>
            <person name="Le V.Q."/>
            <person name="McIlroy S.J."/>
            <person name="Petrovski S."/>
            <person name="Seviour R.J."/>
            <person name="Calteau A."/>
            <person name="Nielsen K.L."/>
            <person name="Nielsen P.H."/>
        </authorList>
    </citation>
    <scope>NUCLEOTIDE SEQUENCE [LARGE SCALE GENOMIC DNA]</scope>
    <source>
        <strain evidence="1 2">Ben 74</strain>
    </source>
</reference>
<dbReference type="STRING" id="1193518.BN13_180028"/>
<evidence type="ECO:0000313" key="1">
    <source>
        <dbReference type="EMBL" id="CCI52505.1"/>
    </source>
</evidence>
<protein>
    <recommendedName>
        <fullName evidence="3">Glycosyl hydrolase family 32 N-terminal domain-containing protein</fullName>
    </recommendedName>
</protein>
<comment type="caution">
    <text evidence="1">The sequence shown here is derived from an EMBL/GenBank/DDBJ whole genome shotgun (WGS) entry which is preliminary data.</text>
</comment>
<dbReference type="RefSeq" id="WP_048544867.1">
    <property type="nucleotide sequence ID" value="NZ_HF571038.1"/>
</dbReference>
<organism evidence="1 2">
    <name type="scientific">Nostocoides jenkinsii Ben 74</name>
    <dbReference type="NCBI Taxonomy" id="1193518"/>
    <lineage>
        <taxon>Bacteria</taxon>
        <taxon>Bacillati</taxon>
        <taxon>Actinomycetota</taxon>
        <taxon>Actinomycetes</taxon>
        <taxon>Micrococcales</taxon>
        <taxon>Intrasporangiaceae</taxon>
        <taxon>Nostocoides</taxon>
    </lineage>
</organism>
<dbReference type="OrthoDB" id="251398at2"/>
<dbReference type="Proteomes" id="UP000035720">
    <property type="component" value="Unassembled WGS sequence"/>
</dbReference>
<dbReference type="AlphaFoldDB" id="A0A077M9H8"/>